<dbReference type="EMBL" id="QGMG01000001">
    <property type="protein sequence ID" value="TVY59534.1"/>
    <property type="molecule type" value="Genomic_DNA"/>
</dbReference>
<evidence type="ECO:0000313" key="9">
    <source>
        <dbReference type="EMBL" id="TVY59534.1"/>
    </source>
</evidence>
<reference evidence="9 10" key="1">
    <citation type="submission" date="2018-05" db="EMBL/GenBank/DDBJ databases">
        <title>Whole genome sequencing for identification of molecular markers to develop diagnostic detection tools for the regulated plant pathogen Lachnellula willkommii.</title>
        <authorList>
            <person name="Giroux E."/>
            <person name="Bilodeau G."/>
        </authorList>
    </citation>
    <scope>NUCLEOTIDE SEQUENCE [LARGE SCALE GENOMIC DNA]</scope>
    <source>
        <strain evidence="9 10">CBS 625.97</strain>
    </source>
</reference>
<keyword evidence="10" id="KW-1185">Reference proteome</keyword>
<keyword evidence="5" id="KW-0833">Ubl conjugation pathway</keyword>
<dbReference type="Proteomes" id="UP000481288">
    <property type="component" value="Unassembled WGS sequence"/>
</dbReference>
<dbReference type="CDD" id="cd20335">
    <property type="entry name" value="BRcat_RBR"/>
    <property type="match status" value="1"/>
</dbReference>
<dbReference type="InterPro" id="IPR044066">
    <property type="entry name" value="TRIAD_supradom"/>
</dbReference>
<evidence type="ECO:0000256" key="4">
    <source>
        <dbReference type="ARBA" id="ARBA00022771"/>
    </source>
</evidence>
<feature type="compositionally biased region" description="Polar residues" evidence="7">
    <location>
        <begin position="390"/>
        <end position="400"/>
    </location>
</feature>
<organism evidence="9 10">
    <name type="scientific">Lachnellula cervina</name>
    <dbReference type="NCBI Taxonomy" id="1316786"/>
    <lineage>
        <taxon>Eukaryota</taxon>
        <taxon>Fungi</taxon>
        <taxon>Dikarya</taxon>
        <taxon>Ascomycota</taxon>
        <taxon>Pezizomycotina</taxon>
        <taxon>Leotiomycetes</taxon>
        <taxon>Helotiales</taxon>
        <taxon>Lachnaceae</taxon>
        <taxon>Lachnellula</taxon>
    </lineage>
</organism>
<name>A0A7D8YVZ7_9HELO</name>
<keyword evidence="9" id="KW-0067">ATP-binding</keyword>
<sequence length="764" mass="83210">MAPQLPRAITGCLDDQTAAVVIEIQLQDVNQLLESERRKGTGRPSDFMQTLLLQKEELQTALTSINDRQMSRSMASAILADSQAIAIFVAQERLAETDRAYACQLGDVAIPPPSHRPMPPQTPRNRPPTHQTRPLATRPQPHQPNFRPEPTPPQTPRAPASGFGRQETPTPSTPRPAAPRASTSVPPPPLPQPPAPRTPSTNTQGQKSNTPSVVEEAQRQIPRAAPNVKPFVPSPHSDIKTVNSSAAGLDVKQSECINSTENRISQVSSSSFQHVLKEVGSKIGKLLKDVSPKPTTILGDTAQHNNASASVQTSIVLGKRAQEDALGDTNTAKKQCTGQAKSLYDPLRGVGTQAYEHNARPAMGPLKRALSKQDPSANDTDTGKGKGTTESFSVDNAGAPTSIQPVAQAHANAPKPVALQMTPSTKRPLEDSSDILPPAKHVDTGKTKDGVLVETGRTPHSTPHVSLNGVSKGNTTQLKDSTAAKSTTLTFGQLSCVSCGGIFYAYNAARMSCKHVYCRDCVNTVVKTALIDEAMFPPQCCKQLFPINDMQRLLTPELNSQYGEKKIEFETSDRTYCSNPNCSTFLSPINIVEKEKIGICPVCFIVTCTMCKGGEHIGDCPEESGILQVLDLAKKEGWKRCSKCNRVIELKYGCNHITCKCKAEWCYVCGAKWKTCVCPQWEESKLVEQAQLRADRQQARPAQCAQVAAMTQQLVARHNCNHDTFSTVYGESECDDCGDEMPIYINRCQQCHLDLCNRCKHNRL</sequence>
<dbReference type="AlphaFoldDB" id="A0A7D8YVZ7"/>
<dbReference type="PROSITE" id="PS51873">
    <property type="entry name" value="TRIAD"/>
    <property type="match status" value="1"/>
</dbReference>
<keyword evidence="4" id="KW-0863">Zinc-finger</keyword>
<gene>
    <name evidence="9" type="ORF">LCER1_G000118</name>
</gene>
<proteinExistence type="predicted"/>
<dbReference type="Gene3D" id="1.20.120.1750">
    <property type="match status" value="1"/>
</dbReference>
<dbReference type="SUPFAM" id="SSF57850">
    <property type="entry name" value="RING/U-box"/>
    <property type="match status" value="2"/>
</dbReference>
<dbReference type="GO" id="GO:0004386">
    <property type="term" value="F:helicase activity"/>
    <property type="evidence" value="ECO:0007669"/>
    <property type="project" value="UniProtKB-KW"/>
</dbReference>
<keyword evidence="1" id="KW-0808">Transferase</keyword>
<feature type="domain" description="RING-type" evidence="8">
    <location>
        <begin position="492"/>
        <end position="682"/>
    </location>
</feature>
<dbReference type="Gene3D" id="3.30.40.10">
    <property type="entry name" value="Zinc/RING finger domain, C3HC4 (zinc finger)"/>
    <property type="match status" value="1"/>
</dbReference>
<protein>
    <submittedName>
        <fullName evidence="9">ATP-dependent RNA helicase-like protein</fullName>
    </submittedName>
</protein>
<keyword evidence="9" id="KW-0547">Nucleotide-binding</keyword>
<keyword evidence="6" id="KW-0862">Zinc</keyword>
<evidence type="ECO:0000256" key="5">
    <source>
        <dbReference type="ARBA" id="ARBA00022786"/>
    </source>
</evidence>
<comment type="caution">
    <text evidence="9">The sequence shown here is derived from an EMBL/GenBank/DDBJ whole genome shotgun (WGS) entry which is preliminary data.</text>
</comment>
<keyword evidence="9" id="KW-0347">Helicase</keyword>
<keyword evidence="2" id="KW-0479">Metal-binding</keyword>
<keyword evidence="3" id="KW-0677">Repeat</keyword>
<evidence type="ECO:0000256" key="3">
    <source>
        <dbReference type="ARBA" id="ARBA00022737"/>
    </source>
</evidence>
<dbReference type="OrthoDB" id="9977870at2759"/>
<evidence type="ECO:0000256" key="6">
    <source>
        <dbReference type="ARBA" id="ARBA00022833"/>
    </source>
</evidence>
<dbReference type="CDD" id="cd22584">
    <property type="entry name" value="Rcat_RBR_unk"/>
    <property type="match status" value="1"/>
</dbReference>
<dbReference type="GO" id="GO:0016567">
    <property type="term" value="P:protein ubiquitination"/>
    <property type="evidence" value="ECO:0007669"/>
    <property type="project" value="InterPro"/>
</dbReference>
<dbReference type="PROSITE" id="PS00518">
    <property type="entry name" value="ZF_RING_1"/>
    <property type="match status" value="1"/>
</dbReference>
<feature type="region of interest" description="Disordered" evidence="7">
    <location>
        <begin position="359"/>
        <end position="400"/>
    </location>
</feature>
<dbReference type="GO" id="GO:0008270">
    <property type="term" value="F:zinc ion binding"/>
    <property type="evidence" value="ECO:0007669"/>
    <property type="project" value="UniProtKB-KW"/>
</dbReference>
<dbReference type="InterPro" id="IPR013083">
    <property type="entry name" value="Znf_RING/FYVE/PHD"/>
</dbReference>
<feature type="region of interest" description="Disordered" evidence="7">
    <location>
        <begin position="107"/>
        <end position="236"/>
    </location>
</feature>
<dbReference type="PANTHER" id="PTHR11685">
    <property type="entry name" value="RBR FAMILY RING FINGER AND IBR DOMAIN-CONTAINING"/>
    <property type="match status" value="1"/>
</dbReference>
<dbReference type="GO" id="GO:0004842">
    <property type="term" value="F:ubiquitin-protein transferase activity"/>
    <property type="evidence" value="ECO:0007669"/>
    <property type="project" value="InterPro"/>
</dbReference>
<evidence type="ECO:0000259" key="8">
    <source>
        <dbReference type="PROSITE" id="PS51873"/>
    </source>
</evidence>
<evidence type="ECO:0000313" key="10">
    <source>
        <dbReference type="Proteomes" id="UP000481288"/>
    </source>
</evidence>
<evidence type="ECO:0000256" key="7">
    <source>
        <dbReference type="SAM" id="MobiDB-lite"/>
    </source>
</evidence>
<feature type="compositionally biased region" description="Pro residues" evidence="7">
    <location>
        <begin position="185"/>
        <end position="197"/>
    </location>
</feature>
<keyword evidence="9" id="KW-0378">Hydrolase</keyword>
<evidence type="ECO:0000256" key="2">
    <source>
        <dbReference type="ARBA" id="ARBA00022723"/>
    </source>
</evidence>
<feature type="region of interest" description="Disordered" evidence="7">
    <location>
        <begin position="424"/>
        <end position="446"/>
    </location>
</feature>
<feature type="compositionally biased region" description="Pro residues" evidence="7">
    <location>
        <begin position="110"/>
        <end position="126"/>
    </location>
</feature>
<evidence type="ECO:0000256" key="1">
    <source>
        <dbReference type="ARBA" id="ARBA00022679"/>
    </source>
</evidence>
<accession>A0A7D8YVZ7</accession>
<dbReference type="InterPro" id="IPR017907">
    <property type="entry name" value="Znf_RING_CS"/>
</dbReference>
<feature type="compositionally biased region" description="Pro residues" evidence="7">
    <location>
        <begin position="147"/>
        <end position="156"/>
    </location>
</feature>
<dbReference type="InterPro" id="IPR031127">
    <property type="entry name" value="E3_UB_ligase_RBR"/>
</dbReference>
<feature type="compositionally biased region" description="Polar residues" evidence="7">
    <location>
        <begin position="202"/>
        <end position="212"/>
    </location>
</feature>